<dbReference type="PANTHER" id="PTHR11895:SF7">
    <property type="entry name" value="GLUTAMYL-TRNA(GLN) AMIDOTRANSFERASE SUBUNIT A, MITOCHONDRIAL"/>
    <property type="match status" value="1"/>
</dbReference>
<dbReference type="PROSITE" id="PS00571">
    <property type="entry name" value="AMIDASES"/>
    <property type="match status" value="1"/>
</dbReference>
<dbReference type="InterPro" id="IPR020556">
    <property type="entry name" value="Amidase_CS"/>
</dbReference>
<dbReference type="InterPro" id="IPR000120">
    <property type="entry name" value="Amidase"/>
</dbReference>
<dbReference type="PANTHER" id="PTHR11895">
    <property type="entry name" value="TRANSAMIDASE"/>
    <property type="match status" value="1"/>
</dbReference>
<accession>A0A951PK90</accession>
<dbReference type="EMBL" id="JAHHIF010000015">
    <property type="protein sequence ID" value="MBW4545440.1"/>
    <property type="molecule type" value="Genomic_DNA"/>
</dbReference>
<evidence type="ECO:0000313" key="3">
    <source>
        <dbReference type="EMBL" id="MBW4545440.1"/>
    </source>
</evidence>
<reference evidence="3" key="1">
    <citation type="submission" date="2021-05" db="EMBL/GenBank/DDBJ databases">
        <authorList>
            <person name="Pietrasiak N."/>
            <person name="Ward R."/>
            <person name="Stajich J.E."/>
            <person name="Kurbessoian T."/>
        </authorList>
    </citation>
    <scope>NUCLEOTIDE SEQUENCE</scope>
    <source>
        <strain evidence="3">CPER-KK1</strain>
    </source>
</reference>
<comment type="similarity">
    <text evidence="1">Belongs to the amidase family.</text>
</comment>
<dbReference type="InterPro" id="IPR023631">
    <property type="entry name" value="Amidase_dom"/>
</dbReference>
<dbReference type="Proteomes" id="UP000753908">
    <property type="component" value="Unassembled WGS sequence"/>
</dbReference>
<dbReference type="Pfam" id="PF01425">
    <property type="entry name" value="Amidase"/>
    <property type="match status" value="1"/>
</dbReference>
<evidence type="ECO:0000313" key="4">
    <source>
        <dbReference type="Proteomes" id="UP000753908"/>
    </source>
</evidence>
<comment type="caution">
    <text evidence="3">The sequence shown here is derived from an EMBL/GenBank/DDBJ whole genome shotgun (WGS) entry which is preliminary data.</text>
</comment>
<dbReference type="SUPFAM" id="SSF75304">
    <property type="entry name" value="Amidase signature (AS) enzymes"/>
    <property type="match status" value="1"/>
</dbReference>
<proteinExistence type="inferred from homology"/>
<dbReference type="InterPro" id="IPR036928">
    <property type="entry name" value="AS_sf"/>
</dbReference>
<evidence type="ECO:0000256" key="1">
    <source>
        <dbReference type="ARBA" id="ARBA00009199"/>
    </source>
</evidence>
<name>A0A951PK90_9CYAN</name>
<organism evidence="3 4">
    <name type="scientific">Symplocastrum torsivum CPER-KK1</name>
    <dbReference type="NCBI Taxonomy" id="450513"/>
    <lineage>
        <taxon>Bacteria</taxon>
        <taxon>Bacillati</taxon>
        <taxon>Cyanobacteriota</taxon>
        <taxon>Cyanophyceae</taxon>
        <taxon>Oscillatoriophycideae</taxon>
        <taxon>Oscillatoriales</taxon>
        <taxon>Microcoleaceae</taxon>
        <taxon>Symplocastrum</taxon>
    </lineage>
</organism>
<feature type="domain" description="Amidase" evidence="2">
    <location>
        <begin position="27"/>
        <end position="444"/>
    </location>
</feature>
<gene>
    <name evidence="3" type="ORF">KME25_13475</name>
</gene>
<evidence type="ECO:0000259" key="2">
    <source>
        <dbReference type="Pfam" id="PF01425"/>
    </source>
</evidence>
<dbReference type="AlphaFoldDB" id="A0A951PK90"/>
<dbReference type="Gene3D" id="3.90.1300.10">
    <property type="entry name" value="Amidase signature (AS) domain"/>
    <property type="match status" value="1"/>
</dbReference>
<protein>
    <submittedName>
        <fullName evidence="3">Amidase</fullName>
    </submittedName>
</protein>
<dbReference type="GO" id="GO:0003824">
    <property type="term" value="F:catalytic activity"/>
    <property type="evidence" value="ECO:0007669"/>
    <property type="project" value="InterPro"/>
</dbReference>
<reference evidence="3" key="2">
    <citation type="journal article" date="2022" name="Microbiol. Resour. Announc.">
        <title>Metagenome Sequencing to Explore Phylogenomics of Terrestrial Cyanobacteria.</title>
        <authorList>
            <person name="Ward R.D."/>
            <person name="Stajich J.E."/>
            <person name="Johansen J.R."/>
            <person name="Huntemann M."/>
            <person name="Clum A."/>
            <person name="Foster B."/>
            <person name="Foster B."/>
            <person name="Roux S."/>
            <person name="Palaniappan K."/>
            <person name="Varghese N."/>
            <person name="Mukherjee S."/>
            <person name="Reddy T.B.K."/>
            <person name="Daum C."/>
            <person name="Copeland A."/>
            <person name="Chen I.A."/>
            <person name="Ivanova N.N."/>
            <person name="Kyrpides N.C."/>
            <person name="Shapiro N."/>
            <person name="Eloe-Fadrosh E.A."/>
            <person name="Pietrasiak N."/>
        </authorList>
    </citation>
    <scope>NUCLEOTIDE SEQUENCE</scope>
    <source>
        <strain evidence="3">CPER-KK1</strain>
    </source>
</reference>
<sequence>MNKIDLAFASALEQAQLIRQGEVSPLELVELYLERIQRLDSKLGSYFTVAAEQAIADAKAKTEQLSKSNSDLPPFFGVPIAIKDLNAVEGIRCTYGVNVLKDKIATYDDGVVMRIKRAGFTILGKTSTSELGSLPYSEAPGFPPTRNPWNLDYTAGGSSGGAAAAVAAGLSPIAQGSDAGGSIRGPAFCCGLVGIKPSRGRVTWAPVGDYQSGISTNGPIARTVADAAALLDVMSGYVTGDPYWVLAPENSFIDAARQPPGQLRIAFTTSLPPIGEAQTVCQQAVQETVQQLEGMGHIVEQGCPDFTGLIEPFIKIWQAGVTTAGIPNEVLSPMNRWIAEQSGSAGEYLQAVSQMQIVARRVVMFFEAYDVLVLPTYLFPTIRVGEWADLNPEETLQKIISWIAPCPPFNASGLPAIAIPTGFDTNGLPVGVQLVGRPAAEATIIALAAQIEAAKPWSTNRPAIAL</sequence>